<comment type="caution">
    <text evidence="3">The sequence shown here is derived from an EMBL/GenBank/DDBJ whole genome shotgun (WGS) entry which is preliminary data.</text>
</comment>
<dbReference type="Proteomes" id="UP000629098">
    <property type="component" value="Unassembled WGS sequence"/>
</dbReference>
<dbReference type="EMBL" id="JACXAE010000085">
    <property type="protein sequence ID" value="MBD2775794.1"/>
    <property type="molecule type" value="Genomic_DNA"/>
</dbReference>
<protein>
    <submittedName>
        <fullName evidence="3">Uncharacterized protein</fullName>
    </submittedName>
</protein>
<feature type="signal peptide" evidence="2">
    <location>
        <begin position="1"/>
        <end position="24"/>
    </location>
</feature>
<keyword evidence="2" id="KW-0732">Signal</keyword>
<reference evidence="3" key="1">
    <citation type="submission" date="2020-09" db="EMBL/GenBank/DDBJ databases">
        <title>Iningainema tapete sp. nov. (Scytonemataceae, Cyanobacteria) from greenhouses in central Florida (USA) produces two types of nodularin with biosynthetic potential for microcystin-LR and anabaenopeptins.</title>
        <authorList>
            <person name="Berthold D.E."/>
            <person name="Lefler F.W."/>
            <person name="Huang I.-S."/>
            <person name="Abdulla H."/>
            <person name="Zimba P.V."/>
            <person name="Laughinghouse H.D. IV."/>
        </authorList>
    </citation>
    <scope>NUCLEOTIDE SEQUENCE</scope>
    <source>
        <strain evidence="3">BLCCT55</strain>
    </source>
</reference>
<dbReference type="AlphaFoldDB" id="A0A8J6XH36"/>
<proteinExistence type="predicted"/>
<feature type="chain" id="PRO_5035262923" evidence="2">
    <location>
        <begin position="25"/>
        <end position="118"/>
    </location>
</feature>
<evidence type="ECO:0000256" key="1">
    <source>
        <dbReference type="SAM" id="MobiDB-lite"/>
    </source>
</evidence>
<evidence type="ECO:0000313" key="3">
    <source>
        <dbReference type="EMBL" id="MBD2775794.1"/>
    </source>
</evidence>
<accession>A0A8J6XH36</accession>
<name>A0A8J6XH36_9CYAN</name>
<gene>
    <name evidence="3" type="ORF">ICL16_27980</name>
</gene>
<dbReference type="RefSeq" id="WP_190834703.1">
    <property type="nucleotide sequence ID" value="NZ_CAWPPI010000085.1"/>
</dbReference>
<feature type="region of interest" description="Disordered" evidence="1">
    <location>
        <begin position="48"/>
        <end position="118"/>
    </location>
</feature>
<keyword evidence="4" id="KW-1185">Reference proteome</keyword>
<organism evidence="3 4">
    <name type="scientific">Iningainema tapete BLCC-T55</name>
    <dbReference type="NCBI Taxonomy" id="2748662"/>
    <lineage>
        <taxon>Bacteria</taxon>
        <taxon>Bacillati</taxon>
        <taxon>Cyanobacteriota</taxon>
        <taxon>Cyanophyceae</taxon>
        <taxon>Nostocales</taxon>
        <taxon>Scytonemataceae</taxon>
        <taxon>Iningainema tapete</taxon>
    </lineage>
</organism>
<sequence length="118" mass="13035">MRKQILIVAIAISTVIASANSSYGEEKITNQQCNQVDCVSTQVLISTKQQKPTVETQVKRPPTRGGRRPPQVEEKPRIQPFNPVAPQIQIPNKPNKIGVQPIGGVQETFRKRSPRPGS</sequence>
<evidence type="ECO:0000313" key="4">
    <source>
        <dbReference type="Proteomes" id="UP000629098"/>
    </source>
</evidence>
<evidence type="ECO:0000256" key="2">
    <source>
        <dbReference type="SAM" id="SignalP"/>
    </source>
</evidence>